<evidence type="ECO:0000313" key="5">
    <source>
        <dbReference type="Proteomes" id="UP000663888"/>
    </source>
</evidence>
<reference evidence="4" key="1">
    <citation type="submission" date="2021-01" db="EMBL/GenBank/DDBJ databases">
        <authorList>
            <person name="Kaushik A."/>
        </authorList>
    </citation>
    <scope>NUCLEOTIDE SEQUENCE</scope>
    <source>
        <strain evidence="4">AG4-R118</strain>
    </source>
</reference>
<evidence type="ECO:0000313" key="4">
    <source>
        <dbReference type="EMBL" id="CAE6485986.1"/>
    </source>
</evidence>
<dbReference type="PANTHER" id="PTHR37534">
    <property type="entry name" value="TRANSCRIPTIONAL ACTIVATOR PROTEIN UGA3"/>
    <property type="match status" value="1"/>
</dbReference>
<proteinExistence type="predicted"/>
<protein>
    <recommendedName>
        <fullName evidence="6">Fungal-specific transcription factor domain-containing protein</fullName>
    </recommendedName>
</protein>
<dbReference type="PANTHER" id="PTHR37534:SF46">
    <property type="entry name" value="ZN(II)2CYS6 TRANSCRIPTION FACTOR (EUROFUNG)"/>
    <property type="match status" value="1"/>
</dbReference>
<name>A0A8H3CKH0_9AGAM</name>
<comment type="subcellular location">
    <subcellularLocation>
        <location evidence="1">Nucleus</location>
    </subcellularLocation>
</comment>
<dbReference type="EMBL" id="CAJMWX010001384">
    <property type="protein sequence ID" value="CAE6485986.1"/>
    <property type="molecule type" value="Genomic_DNA"/>
</dbReference>
<dbReference type="Pfam" id="PF11951">
    <property type="entry name" value="Fungal_trans_2"/>
    <property type="match status" value="1"/>
</dbReference>
<evidence type="ECO:0000256" key="2">
    <source>
        <dbReference type="ARBA" id="ARBA00023242"/>
    </source>
</evidence>
<evidence type="ECO:0008006" key="6">
    <source>
        <dbReference type="Google" id="ProtNLM"/>
    </source>
</evidence>
<dbReference type="Proteomes" id="UP000663888">
    <property type="component" value="Unassembled WGS sequence"/>
</dbReference>
<dbReference type="InterPro" id="IPR021858">
    <property type="entry name" value="Fun_TF"/>
</dbReference>
<accession>A0A8H3CKH0</accession>
<dbReference type="AlphaFoldDB" id="A0A8H3CKH0"/>
<comment type="caution">
    <text evidence="4">The sequence shown here is derived from an EMBL/GenBank/DDBJ whole genome shotgun (WGS) entry which is preliminary data.</text>
</comment>
<sequence>MSYQRCKNNDGTNRLCKTCQNKGRKCNKCWSFAIGRTSRIMSTNTEAGLAVPSSNPGSAKPREVRFYRRILPKASAASSSESNICGTPETRSNSTLGESQLVRNSSSVRQDNDLDQNMISHAPFSMSNAPQIHVLIPPMDELGKAVHFIVTQHDRFVSQLALFKPRNARFCLDAKRTATQLQKSQVMHWLLFLMCIIYRELLDGNERIYKRHHISWVNRFEQRIASQMTAIMGPVTPADGRSQLTGHIEVSLLKHEVTETITESYACLQSSSLSFLQIAFSEPTLWTGKSASMSIPLSRALSSTRGEINRFACTDVMAALALGLPTLAAYDTSLDGLDTPSFHAMEYVHGCPTEFLITLVDIHNWRLQHPDDMCNRQQWLAIEERIMKFRQVADETDTKAADSAQAVIRLAVRESWRHAALIYLYLVMCGARSDDPRIQSSVRQVIKLIDNIRPNTSYTTFFFLQYLFAGICAQKEQHRHCIMSRFLTPSHINWGLLRVSEFAKVLDHLWHGAATNGGGVTWKDYLNSRSVVIPINL</sequence>
<evidence type="ECO:0000256" key="1">
    <source>
        <dbReference type="ARBA" id="ARBA00004123"/>
    </source>
</evidence>
<dbReference type="GO" id="GO:0005634">
    <property type="term" value="C:nucleus"/>
    <property type="evidence" value="ECO:0007669"/>
    <property type="project" value="UniProtKB-SubCell"/>
</dbReference>
<gene>
    <name evidence="4" type="ORF">RDB_LOCUS131680</name>
</gene>
<keyword evidence="2" id="KW-0539">Nucleus</keyword>
<feature type="region of interest" description="Disordered" evidence="3">
    <location>
        <begin position="78"/>
        <end position="110"/>
    </location>
</feature>
<evidence type="ECO:0000256" key="3">
    <source>
        <dbReference type="SAM" id="MobiDB-lite"/>
    </source>
</evidence>
<organism evidence="4 5">
    <name type="scientific">Rhizoctonia solani</name>
    <dbReference type="NCBI Taxonomy" id="456999"/>
    <lineage>
        <taxon>Eukaryota</taxon>
        <taxon>Fungi</taxon>
        <taxon>Dikarya</taxon>
        <taxon>Basidiomycota</taxon>
        <taxon>Agaricomycotina</taxon>
        <taxon>Agaricomycetes</taxon>
        <taxon>Cantharellales</taxon>
        <taxon>Ceratobasidiaceae</taxon>
        <taxon>Rhizoctonia</taxon>
    </lineage>
</organism>